<dbReference type="STRING" id="180163.SAMN02745174_01005"/>
<sequence>MEHKYEESMFEKIETMGELGEMMVRPSITYWADSWRRLKTNKVAMGSIVILFVLIVMCIFAPMFSKYNFEVTDTSSINLGPSSLHIFGTDSLGRDIFTRVWVGGRVSIMIGFVGTLMVICVGCVYGGIAGYFGGKIDHYMMRVIEILVSIPYLVMVILISLYLGKGIFALIIALTITGWTEVARIVRGQVLQIKEQEFVTAAKALGASPSRIILKHLLPNTVGVVIVAITFKIPGFIFAEAFLSFIGLGVQAPNTSWGALAAAARENLRFYPYQIFFPSLMIILTMLSFSLLGDGLRDALDPKERQ</sequence>
<comment type="subcellular location">
    <subcellularLocation>
        <location evidence="1 7">Cell membrane</location>
        <topology evidence="1 7">Multi-pass membrane protein</topology>
    </subcellularLocation>
</comment>
<dbReference type="Pfam" id="PF00528">
    <property type="entry name" value="BPD_transp_1"/>
    <property type="match status" value="1"/>
</dbReference>
<keyword evidence="4 7" id="KW-0812">Transmembrane</keyword>
<comment type="similarity">
    <text evidence="7">Belongs to the binding-protein-dependent transport system permease family.</text>
</comment>
<organism evidence="9 10">
    <name type="scientific">Cetobacterium ceti</name>
    <dbReference type="NCBI Taxonomy" id="180163"/>
    <lineage>
        <taxon>Bacteria</taxon>
        <taxon>Fusobacteriati</taxon>
        <taxon>Fusobacteriota</taxon>
        <taxon>Fusobacteriia</taxon>
        <taxon>Fusobacteriales</taxon>
        <taxon>Fusobacteriaceae</taxon>
        <taxon>Cetobacterium</taxon>
    </lineage>
</organism>
<dbReference type="PANTHER" id="PTHR43386">
    <property type="entry name" value="OLIGOPEPTIDE TRANSPORT SYSTEM PERMEASE PROTEIN APPC"/>
    <property type="match status" value="1"/>
</dbReference>
<reference evidence="9 10" key="1">
    <citation type="submission" date="2017-02" db="EMBL/GenBank/DDBJ databases">
        <authorList>
            <person name="Peterson S.W."/>
        </authorList>
    </citation>
    <scope>NUCLEOTIDE SEQUENCE [LARGE SCALE GENOMIC DNA]</scope>
    <source>
        <strain evidence="9 10">ATCC 700028</strain>
    </source>
</reference>
<dbReference type="InterPro" id="IPR035906">
    <property type="entry name" value="MetI-like_sf"/>
</dbReference>
<keyword evidence="3" id="KW-1003">Cell membrane</keyword>
<evidence type="ECO:0000256" key="2">
    <source>
        <dbReference type="ARBA" id="ARBA00022448"/>
    </source>
</evidence>
<gene>
    <name evidence="9" type="ORF">SAMN02745174_01005</name>
</gene>
<proteinExistence type="inferred from homology"/>
<evidence type="ECO:0000256" key="4">
    <source>
        <dbReference type="ARBA" id="ARBA00022692"/>
    </source>
</evidence>
<feature type="transmembrane region" description="Helical" evidence="7">
    <location>
        <begin position="43"/>
        <end position="64"/>
    </location>
</feature>
<dbReference type="Proteomes" id="UP000191153">
    <property type="component" value="Unassembled WGS sequence"/>
</dbReference>
<keyword evidence="10" id="KW-1185">Reference proteome</keyword>
<feature type="transmembrane region" description="Helical" evidence="7">
    <location>
        <begin position="143"/>
        <end position="161"/>
    </location>
</feature>
<evidence type="ECO:0000256" key="5">
    <source>
        <dbReference type="ARBA" id="ARBA00022989"/>
    </source>
</evidence>
<evidence type="ECO:0000256" key="7">
    <source>
        <dbReference type="RuleBase" id="RU363032"/>
    </source>
</evidence>
<keyword evidence="5 7" id="KW-1133">Transmembrane helix</keyword>
<evidence type="ECO:0000313" key="9">
    <source>
        <dbReference type="EMBL" id="SJZ59240.1"/>
    </source>
</evidence>
<dbReference type="Pfam" id="PF12911">
    <property type="entry name" value="OppC_N"/>
    <property type="match status" value="1"/>
</dbReference>
<dbReference type="CDD" id="cd06261">
    <property type="entry name" value="TM_PBP2"/>
    <property type="match status" value="1"/>
</dbReference>
<evidence type="ECO:0000256" key="3">
    <source>
        <dbReference type="ARBA" id="ARBA00022475"/>
    </source>
</evidence>
<evidence type="ECO:0000256" key="6">
    <source>
        <dbReference type="ARBA" id="ARBA00023136"/>
    </source>
</evidence>
<keyword evidence="6 7" id="KW-0472">Membrane</keyword>
<dbReference type="SUPFAM" id="SSF161098">
    <property type="entry name" value="MetI-like"/>
    <property type="match status" value="1"/>
</dbReference>
<feature type="domain" description="ABC transmembrane type-1" evidence="8">
    <location>
        <begin position="104"/>
        <end position="293"/>
    </location>
</feature>
<dbReference type="InterPro" id="IPR025966">
    <property type="entry name" value="OppC_N"/>
</dbReference>
<dbReference type="PROSITE" id="PS50928">
    <property type="entry name" value="ABC_TM1"/>
    <property type="match status" value="1"/>
</dbReference>
<accession>A0A1T4LWW0</accession>
<dbReference type="EMBL" id="FUWX01000007">
    <property type="protein sequence ID" value="SJZ59240.1"/>
    <property type="molecule type" value="Genomic_DNA"/>
</dbReference>
<evidence type="ECO:0000256" key="1">
    <source>
        <dbReference type="ARBA" id="ARBA00004651"/>
    </source>
</evidence>
<name>A0A1T4LWW0_9FUSO</name>
<feature type="transmembrane region" description="Helical" evidence="7">
    <location>
        <begin position="167"/>
        <end position="186"/>
    </location>
</feature>
<feature type="transmembrane region" description="Helical" evidence="7">
    <location>
        <begin position="270"/>
        <end position="293"/>
    </location>
</feature>
<feature type="transmembrane region" description="Helical" evidence="7">
    <location>
        <begin position="108"/>
        <end position="131"/>
    </location>
</feature>
<protein>
    <submittedName>
        <fullName evidence="9">Oligopeptide transport system permease protein</fullName>
    </submittedName>
</protein>
<dbReference type="GO" id="GO:0005886">
    <property type="term" value="C:plasma membrane"/>
    <property type="evidence" value="ECO:0007669"/>
    <property type="project" value="UniProtKB-SubCell"/>
</dbReference>
<dbReference type="InterPro" id="IPR000515">
    <property type="entry name" value="MetI-like"/>
</dbReference>
<evidence type="ECO:0000259" key="8">
    <source>
        <dbReference type="PROSITE" id="PS50928"/>
    </source>
</evidence>
<dbReference type="Gene3D" id="1.10.3720.10">
    <property type="entry name" value="MetI-like"/>
    <property type="match status" value="1"/>
</dbReference>
<feature type="transmembrane region" description="Helical" evidence="7">
    <location>
        <begin position="221"/>
        <end position="250"/>
    </location>
</feature>
<dbReference type="GO" id="GO:0055085">
    <property type="term" value="P:transmembrane transport"/>
    <property type="evidence" value="ECO:0007669"/>
    <property type="project" value="InterPro"/>
</dbReference>
<evidence type="ECO:0000313" key="10">
    <source>
        <dbReference type="Proteomes" id="UP000191153"/>
    </source>
</evidence>
<dbReference type="AlphaFoldDB" id="A0A1T4LWW0"/>
<dbReference type="InterPro" id="IPR050366">
    <property type="entry name" value="BP-dependent_transpt_permease"/>
</dbReference>
<dbReference type="PANTHER" id="PTHR43386:SF22">
    <property type="entry name" value="OLIGOPEPTIDE TRANSPORT SYSTEM PERMEASE PROTEIN OPPC"/>
    <property type="match status" value="1"/>
</dbReference>
<keyword evidence="2 7" id="KW-0813">Transport</keyword>
<dbReference type="RefSeq" id="WP_234977889.1">
    <property type="nucleotide sequence ID" value="NZ_FUWX01000007.1"/>
</dbReference>